<dbReference type="GO" id="GO:0006270">
    <property type="term" value="P:DNA replication initiation"/>
    <property type="evidence" value="ECO:0007669"/>
    <property type="project" value="InterPro"/>
</dbReference>
<keyword evidence="4" id="KW-1185">Reference proteome</keyword>
<dbReference type="GO" id="GO:0003887">
    <property type="term" value="F:DNA-directed DNA polymerase activity"/>
    <property type="evidence" value="ECO:0007669"/>
    <property type="project" value="InterPro"/>
</dbReference>
<comment type="similarity">
    <text evidence="1">Belongs to the initiator RepB protein family.</text>
</comment>
<proteinExistence type="inferred from homology"/>
<evidence type="ECO:0000313" key="4">
    <source>
        <dbReference type="Proteomes" id="UP000238375"/>
    </source>
</evidence>
<dbReference type="Pfam" id="PF21205">
    <property type="entry name" value="Rep3_C"/>
    <property type="match status" value="1"/>
</dbReference>
<name>A0A2T0RQW8_9BACT</name>
<comment type="caution">
    <text evidence="3">The sequence shown here is derived from an EMBL/GenBank/DDBJ whole genome shotgun (WGS) entry which is preliminary data.</text>
</comment>
<evidence type="ECO:0000256" key="1">
    <source>
        <dbReference type="ARBA" id="ARBA00038283"/>
    </source>
</evidence>
<evidence type="ECO:0000259" key="2">
    <source>
        <dbReference type="Pfam" id="PF01051"/>
    </source>
</evidence>
<dbReference type="InterPro" id="IPR036388">
    <property type="entry name" value="WH-like_DNA-bd_sf"/>
</dbReference>
<dbReference type="EMBL" id="PVTE01000041">
    <property type="protein sequence ID" value="PRY23500.1"/>
    <property type="molecule type" value="Genomic_DNA"/>
</dbReference>
<dbReference type="OrthoDB" id="925905at2"/>
<dbReference type="Proteomes" id="UP000238375">
    <property type="component" value="Unassembled WGS sequence"/>
</dbReference>
<organism evidence="3 4">
    <name type="scientific">Spirosoma oryzae</name>
    <dbReference type="NCBI Taxonomy" id="1469603"/>
    <lineage>
        <taxon>Bacteria</taxon>
        <taxon>Pseudomonadati</taxon>
        <taxon>Bacteroidota</taxon>
        <taxon>Cytophagia</taxon>
        <taxon>Cytophagales</taxon>
        <taxon>Cytophagaceae</taxon>
        <taxon>Spirosoma</taxon>
    </lineage>
</organism>
<dbReference type="InterPro" id="IPR000525">
    <property type="entry name" value="Initiator_Rep_WH1"/>
</dbReference>
<dbReference type="RefSeq" id="WP_106140818.1">
    <property type="nucleotide sequence ID" value="NZ_PVTE01000041.1"/>
</dbReference>
<feature type="domain" description="Initiator Rep protein WH1" evidence="2">
    <location>
        <begin position="64"/>
        <end position="200"/>
    </location>
</feature>
<evidence type="ECO:0000313" key="3">
    <source>
        <dbReference type="EMBL" id="PRY23500.1"/>
    </source>
</evidence>
<reference evidence="3 4" key="1">
    <citation type="submission" date="2018-03" db="EMBL/GenBank/DDBJ databases">
        <title>Genomic Encyclopedia of Archaeal and Bacterial Type Strains, Phase II (KMG-II): from individual species to whole genera.</title>
        <authorList>
            <person name="Goeker M."/>
        </authorList>
    </citation>
    <scope>NUCLEOTIDE SEQUENCE [LARGE SCALE GENOMIC DNA]</scope>
    <source>
        <strain evidence="3 4">DSM 28354</strain>
    </source>
</reference>
<sequence length="379" mass="43951">MKGVTRSGKSLIVKPVTQAEQLEISFVSSFFKTAENESIPAEPRPSLNLTRIREPLRLLTNRTNELSFFERRIYWLVLRELKSIQEIKTEKITPYSQIYFEFHYSEVVSGHVSVTQHLRKILQAFMKRIITLEDPVSGRITDAIAFPVVDYWPGKGVIQIKMAPEVIPMFLDMSKGYTSFQLEQALALTSEYAQILFPNLTRYIHTGFWQISLEEFRKLMCVKDGKYTNFNDIRRRVIDVPLAQINSETNLNVTYDVLKQSRTVVGIRFNIEQKNKPGELTADQQAELKRNLNQQFDLIMQLDTADLIAKAGDLLKRHYPSYTPEQRKQILMEEQKLKAFIWADLHVEHGFAKTDAQAYVAESVFNYKKGRKNSTNSNR</sequence>
<dbReference type="SUPFAM" id="SSF46785">
    <property type="entry name" value="Winged helix' DNA-binding domain"/>
    <property type="match status" value="2"/>
</dbReference>
<dbReference type="InterPro" id="IPR036390">
    <property type="entry name" value="WH_DNA-bd_sf"/>
</dbReference>
<accession>A0A2T0RQW8</accession>
<protein>
    <submittedName>
        <fullName evidence="3">Replication initiator protein</fullName>
    </submittedName>
</protein>
<gene>
    <name evidence="3" type="ORF">CLV58_14121</name>
</gene>
<dbReference type="Gene3D" id="1.10.10.10">
    <property type="entry name" value="Winged helix-like DNA-binding domain superfamily/Winged helix DNA-binding domain"/>
    <property type="match status" value="2"/>
</dbReference>
<dbReference type="AlphaFoldDB" id="A0A2T0RQW8"/>
<dbReference type="Pfam" id="PF01051">
    <property type="entry name" value="Rep3_N"/>
    <property type="match status" value="1"/>
</dbReference>